<sequence length="213" mass="24052">MTAINPVTHASGAPPSFTIRLAVMEYLSAQRYTSDTIPLSLGAVITLWKELLKLSRYHSQQHDETACEQGHTDLVRHFDEKNTFSTMTKRVAKNDSLSLSLSLSRKASYELWNRCQLIRSAPMVDLLLDGVDARDKVLDIINAMEEEIERNEFAEGMLEDETLICEAIAANQGYREGLVVCNRIKEIHASFYHIKKRESSLGVYTLANPHLTP</sequence>
<organism evidence="1 2">
    <name type="scientific">Lindgomyces ingoldianus</name>
    <dbReference type="NCBI Taxonomy" id="673940"/>
    <lineage>
        <taxon>Eukaryota</taxon>
        <taxon>Fungi</taxon>
        <taxon>Dikarya</taxon>
        <taxon>Ascomycota</taxon>
        <taxon>Pezizomycotina</taxon>
        <taxon>Dothideomycetes</taxon>
        <taxon>Pleosporomycetidae</taxon>
        <taxon>Pleosporales</taxon>
        <taxon>Lindgomycetaceae</taxon>
        <taxon>Lindgomyces</taxon>
    </lineage>
</organism>
<dbReference type="EMBL" id="MU003495">
    <property type="protein sequence ID" value="KAF2475848.1"/>
    <property type="molecule type" value="Genomic_DNA"/>
</dbReference>
<name>A0ACB6R947_9PLEO</name>
<evidence type="ECO:0000313" key="1">
    <source>
        <dbReference type="EMBL" id="KAF2475848.1"/>
    </source>
</evidence>
<dbReference type="Proteomes" id="UP000799755">
    <property type="component" value="Unassembled WGS sequence"/>
</dbReference>
<comment type="caution">
    <text evidence="1">The sequence shown here is derived from an EMBL/GenBank/DDBJ whole genome shotgun (WGS) entry which is preliminary data.</text>
</comment>
<proteinExistence type="predicted"/>
<reference evidence="1" key="1">
    <citation type="journal article" date="2020" name="Stud. Mycol.">
        <title>101 Dothideomycetes genomes: a test case for predicting lifestyles and emergence of pathogens.</title>
        <authorList>
            <person name="Haridas S."/>
            <person name="Albert R."/>
            <person name="Binder M."/>
            <person name="Bloem J."/>
            <person name="Labutti K."/>
            <person name="Salamov A."/>
            <person name="Andreopoulos B."/>
            <person name="Baker S."/>
            <person name="Barry K."/>
            <person name="Bills G."/>
            <person name="Bluhm B."/>
            <person name="Cannon C."/>
            <person name="Castanera R."/>
            <person name="Culley D."/>
            <person name="Daum C."/>
            <person name="Ezra D."/>
            <person name="Gonzalez J."/>
            <person name="Henrissat B."/>
            <person name="Kuo A."/>
            <person name="Liang C."/>
            <person name="Lipzen A."/>
            <person name="Lutzoni F."/>
            <person name="Magnuson J."/>
            <person name="Mondo S."/>
            <person name="Nolan M."/>
            <person name="Ohm R."/>
            <person name="Pangilinan J."/>
            <person name="Park H.-J."/>
            <person name="Ramirez L."/>
            <person name="Alfaro M."/>
            <person name="Sun H."/>
            <person name="Tritt A."/>
            <person name="Yoshinaga Y."/>
            <person name="Zwiers L.-H."/>
            <person name="Turgeon B."/>
            <person name="Goodwin S."/>
            <person name="Spatafora J."/>
            <person name="Crous P."/>
            <person name="Grigoriev I."/>
        </authorList>
    </citation>
    <scope>NUCLEOTIDE SEQUENCE</scope>
    <source>
        <strain evidence="1">ATCC 200398</strain>
    </source>
</reference>
<keyword evidence="2" id="KW-1185">Reference proteome</keyword>
<gene>
    <name evidence="1" type="ORF">BDR25DRAFT_350125</name>
</gene>
<accession>A0ACB6R947</accession>
<protein>
    <submittedName>
        <fullName evidence="1">Uncharacterized protein</fullName>
    </submittedName>
</protein>
<evidence type="ECO:0000313" key="2">
    <source>
        <dbReference type="Proteomes" id="UP000799755"/>
    </source>
</evidence>